<evidence type="ECO:0000313" key="1">
    <source>
        <dbReference type="EMBL" id="AGF57181.1"/>
    </source>
</evidence>
<dbReference type="KEGG" id="csr:Cspa_c34200"/>
<protein>
    <submittedName>
        <fullName evidence="1">Uncharacterized protein</fullName>
    </submittedName>
</protein>
<dbReference type="EMBL" id="CP004121">
    <property type="protein sequence ID" value="AGF57181.1"/>
    <property type="molecule type" value="Genomic_DNA"/>
</dbReference>
<reference evidence="1 2" key="1">
    <citation type="submission" date="2013-02" db="EMBL/GenBank/DDBJ databases">
        <title>Genome sequence of Clostridium saccharoperbutylacetonicum N1-4(HMT).</title>
        <authorList>
            <person name="Poehlein A."/>
            <person name="Daniel R."/>
        </authorList>
    </citation>
    <scope>NUCLEOTIDE SEQUENCE [LARGE SCALE GENOMIC DNA]</scope>
    <source>
        <strain evidence="2">N1-4(HMT)</strain>
    </source>
</reference>
<gene>
    <name evidence="1" type="ORF">Cspa_c34200</name>
</gene>
<evidence type="ECO:0000313" key="2">
    <source>
        <dbReference type="Proteomes" id="UP000011728"/>
    </source>
</evidence>
<dbReference type="AlphaFoldDB" id="M1MR05"/>
<dbReference type="HOGENOM" id="CLU_3355498_0_0_9"/>
<sequence length="36" mass="3996">MKMGIVGDLVVYDYDGGTSYYTLTGNEVFNSLQCIK</sequence>
<name>M1MR05_9CLOT</name>
<accession>M1MR05</accession>
<organism evidence="1 2">
    <name type="scientific">Clostridium saccharoperbutylacetonicum N1-4(HMT)</name>
    <dbReference type="NCBI Taxonomy" id="931276"/>
    <lineage>
        <taxon>Bacteria</taxon>
        <taxon>Bacillati</taxon>
        <taxon>Bacillota</taxon>
        <taxon>Clostridia</taxon>
        <taxon>Eubacteriales</taxon>
        <taxon>Clostridiaceae</taxon>
        <taxon>Clostridium</taxon>
    </lineage>
</organism>
<keyword evidence="2" id="KW-1185">Reference proteome</keyword>
<proteinExistence type="predicted"/>
<dbReference type="Proteomes" id="UP000011728">
    <property type="component" value="Chromosome"/>
</dbReference>